<dbReference type="InterPro" id="IPR036812">
    <property type="entry name" value="NAD(P)_OxRdtase_dom_sf"/>
</dbReference>
<name>A0A7X5C1K2_9BACL</name>
<dbReference type="AlphaFoldDB" id="A0A7X5C1K2"/>
<dbReference type="OrthoDB" id="9773828at2"/>
<feature type="domain" description="NADP-dependent oxidoreductase" evidence="2">
    <location>
        <begin position="16"/>
        <end position="323"/>
    </location>
</feature>
<dbReference type="InterPro" id="IPR050523">
    <property type="entry name" value="AKR_Detox_Biosynth"/>
</dbReference>
<dbReference type="CDD" id="cd19082">
    <property type="entry name" value="AKR_AKR10A1_2"/>
    <property type="match status" value="1"/>
</dbReference>
<proteinExistence type="predicted"/>
<evidence type="ECO:0000256" key="1">
    <source>
        <dbReference type="ARBA" id="ARBA00023002"/>
    </source>
</evidence>
<dbReference type="EMBL" id="JAAAMU010000005">
    <property type="protein sequence ID" value="NBC69514.1"/>
    <property type="molecule type" value="Genomic_DNA"/>
</dbReference>
<dbReference type="GO" id="GO:0016491">
    <property type="term" value="F:oxidoreductase activity"/>
    <property type="evidence" value="ECO:0007669"/>
    <property type="project" value="UniProtKB-KW"/>
</dbReference>
<dbReference type="GO" id="GO:0005829">
    <property type="term" value="C:cytosol"/>
    <property type="evidence" value="ECO:0007669"/>
    <property type="project" value="TreeGrafter"/>
</dbReference>
<dbReference type="InterPro" id="IPR023210">
    <property type="entry name" value="NADP_OxRdtase_dom"/>
</dbReference>
<keyword evidence="4" id="KW-1185">Reference proteome</keyword>
<keyword evidence="1" id="KW-0560">Oxidoreductase</keyword>
<dbReference type="SUPFAM" id="SSF51430">
    <property type="entry name" value="NAD(P)-linked oxidoreductase"/>
    <property type="match status" value="1"/>
</dbReference>
<dbReference type="Proteomes" id="UP000558113">
    <property type="component" value="Unassembled WGS sequence"/>
</dbReference>
<evidence type="ECO:0000259" key="2">
    <source>
        <dbReference type="Pfam" id="PF00248"/>
    </source>
</evidence>
<evidence type="ECO:0000313" key="4">
    <source>
        <dbReference type="Proteomes" id="UP000558113"/>
    </source>
</evidence>
<reference evidence="3 4" key="1">
    <citation type="submission" date="2020-01" db="EMBL/GenBank/DDBJ databases">
        <title>Paenibacillus soybeanensis sp. nov. isolated from the nodules of soybean (Glycine max(L.) Merr).</title>
        <authorList>
            <person name="Wang H."/>
        </authorList>
    </citation>
    <scope>NUCLEOTIDE SEQUENCE [LARGE SCALE GENOMIC DNA]</scope>
    <source>
        <strain evidence="3 4">DSM 23054</strain>
    </source>
</reference>
<accession>A0A7X5C1K2</accession>
<protein>
    <submittedName>
        <fullName evidence="3">Aldo/keto reductase</fullName>
    </submittedName>
</protein>
<dbReference type="PANTHER" id="PTHR43364">
    <property type="entry name" value="NADH-SPECIFIC METHYLGLYOXAL REDUCTASE-RELATED"/>
    <property type="match status" value="1"/>
</dbReference>
<dbReference type="Gene3D" id="3.20.20.100">
    <property type="entry name" value="NADP-dependent oxidoreductase domain"/>
    <property type="match status" value="1"/>
</dbReference>
<comment type="caution">
    <text evidence="3">The sequence shown here is derived from an EMBL/GenBank/DDBJ whole genome shotgun (WGS) entry which is preliminary data.</text>
</comment>
<dbReference type="RefSeq" id="WP_161697475.1">
    <property type="nucleotide sequence ID" value="NZ_JAAAMU010000005.1"/>
</dbReference>
<evidence type="ECO:0000313" key="3">
    <source>
        <dbReference type="EMBL" id="NBC69514.1"/>
    </source>
</evidence>
<organism evidence="3 4">
    <name type="scientific">Paenibacillus sacheonensis</name>
    <dbReference type="NCBI Taxonomy" id="742054"/>
    <lineage>
        <taxon>Bacteria</taxon>
        <taxon>Bacillati</taxon>
        <taxon>Bacillota</taxon>
        <taxon>Bacilli</taxon>
        <taxon>Bacillales</taxon>
        <taxon>Paenibacillaceae</taxon>
        <taxon>Paenibacillus</taxon>
    </lineage>
</organism>
<gene>
    <name evidence="3" type="ORF">GT003_10970</name>
</gene>
<dbReference type="PANTHER" id="PTHR43364:SF4">
    <property type="entry name" value="NAD(P)-LINKED OXIDOREDUCTASE SUPERFAMILY PROTEIN"/>
    <property type="match status" value="1"/>
</dbReference>
<sequence>MQYRTIPGTDLSAAVIVMGTAGFGGGMPEADAFRLFDLYVELEGNFFDTALVYDDWLNQGISLTEIRLGKWLKERGNRDKLVLATKGGHPDLASMHIGRLGRNDIVADVDRSLAQLQTDYIDLYWLHRDDRSIPVDGIMDALDEQVRAGKIRSIGCSNWTVERIAEAQAYAGANGLTPFAASQPLWNLAVLNPDSIGDKTTVAMSESDKRYYEETGLTVIPYSSQANGFFSGRYARGSEAGSQGSASTVARHYFNAASFDRLDRVQALAAELGSTGSAVALAYLTSQPFPVFPIIGATKPEYVKESCAAGDLTLTREQVNYLETGVK</sequence>
<dbReference type="Pfam" id="PF00248">
    <property type="entry name" value="Aldo_ket_red"/>
    <property type="match status" value="1"/>
</dbReference>